<evidence type="ECO:0000256" key="7">
    <source>
        <dbReference type="ARBA" id="ARBA00049197"/>
    </source>
</evidence>
<dbReference type="PANTHER" id="PTHR22981">
    <property type="entry name" value="3-HYDROXYISOBUTYRATE DEHYDROGENASE-RELATED"/>
    <property type="match status" value="1"/>
</dbReference>
<dbReference type="InterPro" id="IPR006115">
    <property type="entry name" value="6PGDH_NADP-bd"/>
</dbReference>
<dbReference type="EC" id="1.1.1.31" evidence="3"/>
<organism evidence="10 11">
    <name type="scientific">Solanum verrucosum</name>
    <dbReference type="NCBI Taxonomy" id="315347"/>
    <lineage>
        <taxon>Eukaryota</taxon>
        <taxon>Viridiplantae</taxon>
        <taxon>Streptophyta</taxon>
        <taxon>Embryophyta</taxon>
        <taxon>Tracheophyta</taxon>
        <taxon>Spermatophyta</taxon>
        <taxon>Magnoliopsida</taxon>
        <taxon>eudicotyledons</taxon>
        <taxon>Gunneridae</taxon>
        <taxon>Pentapetalae</taxon>
        <taxon>asterids</taxon>
        <taxon>lamiids</taxon>
        <taxon>Solanales</taxon>
        <taxon>Solanaceae</taxon>
        <taxon>Solanoideae</taxon>
        <taxon>Solaneae</taxon>
        <taxon>Solanum</taxon>
    </lineage>
</organism>
<comment type="similarity">
    <text evidence="2">Belongs to the HIBADH-related family. 3-hydroxyisobutyrate dehydrogenase subfamily.</text>
</comment>
<dbReference type="PANTHER" id="PTHR22981:SF7">
    <property type="entry name" value="3-HYDROXYISOBUTYRATE DEHYDROGENASE, MITOCHONDRIAL"/>
    <property type="match status" value="1"/>
</dbReference>
<evidence type="ECO:0000256" key="1">
    <source>
        <dbReference type="ARBA" id="ARBA00005109"/>
    </source>
</evidence>
<evidence type="ECO:0000256" key="3">
    <source>
        <dbReference type="ARBA" id="ARBA00012991"/>
    </source>
</evidence>
<dbReference type="InterPro" id="IPR002204">
    <property type="entry name" value="3-OH-isobutyrate_DH-rel_CS"/>
</dbReference>
<comment type="catalytic activity">
    <reaction evidence="7">
        <text>3-hydroxy-2-methylpropanoate + NAD(+) = 2-methyl-3-oxopropanoate + NADH + H(+)</text>
        <dbReference type="Rhea" id="RHEA:17681"/>
        <dbReference type="ChEBI" id="CHEBI:11805"/>
        <dbReference type="ChEBI" id="CHEBI:15378"/>
        <dbReference type="ChEBI" id="CHEBI:57540"/>
        <dbReference type="ChEBI" id="CHEBI:57700"/>
        <dbReference type="ChEBI" id="CHEBI:57945"/>
        <dbReference type="EC" id="1.1.1.31"/>
    </reaction>
</comment>
<dbReference type="AlphaFoldDB" id="A0AAF0Q008"/>
<evidence type="ECO:0000259" key="9">
    <source>
        <dbReference type="Pfam" id="PF03446"/>
    </source>
</evidence>
<evidence type="ECO:0000256" key="2">
    <source>
        <dbReference type="ARBA" id="ARBA00006013"/>
    </source>
</evidence>
<keyword evidence="6" id="KW-0520">NAD</keyword>
<keyword evidence="5" id="KW-0560">Oxidoreductase</keyword>
<dbReference type="EMBL" id="CP133613">
    <property type="protein sequence ID" value="WMV14172.1"/>
    <property type="molecule type" value="Genomic_DNA"/>
</dbReference>
<proteinExistence type="inferred from homology"/>
<name>A0AAF0Q008_SOLVR</name>
<dbReference type="Pfam" id="PF03446">
    <property type="entry name" value="NAD_binding_2"/>
    <property type="match status" value="1"/>
</dbReference>
<dbReference type="GO" id="GO:0008442">
    <property type="term" value="F:3-hydroxyisobutyrate dehydrogenase activity"/>
    <property type="evidence" value="ECO:0007669"/>
    <property type="project" value="UniProtKB-EC"/>
</dbReference>
<dbReference type="PROSITE" id="PS00895">
    <property type="entry name" value="3_HYDROXYISOBUT_DH"/>
    <property type="match status" value="1"/>
</dbReference>
<dbReference type="Gene3D" id="3.40.50.720">
    <property type="entry name" value="NAD(P)-binding Rossmann-like Domain"/>
    <property type="match status" value="1"/>
</dbReference>
<evidence type="ECO:0000256" key="8">
    <source>
        <dbReference type="SAM" id="SignalP"/>
    </source>
</evidence>
<sequence>MATFCSLRSLLGLQKLVCSVSPFYPMRSYSSSPFGRIGFIGLGNMGARMADSLIKDGYEVAVHDINHNIMKMFSDKGVLTEDLPLKVAESSDVVITMLPSSNHVLDVYTGKNGFLSGGNLLRPRLFIDSSTIDPQTSRKVSAAVSNCSLIDKRVSPSSSYHPGCLSTLCAVKFQHLDEKITGFEAGLVALNRRIVVAENNISSLESVVLEDLMMSKETLLSKMEETTLIGGCGLVSSRETRIEAPKPKEFRGDRSAQDVENFLWQMDAYFEHVNITSEAAKIRMTAM</sequence>
<gene>
    <name evidence="10" type="ORF">MTR67_007557</name>
</gene>
<evidence type="ECO:0000256" key="6">
    <source>
        <dbReference type="ARBA" id="ARBA00023027"/>
    </source>
</evidence>
<protein>
    <recommendedName>
        <fullName evidence="3">3-hydroxyisobutyrate dehydrogenase</fullName>
        <ecNumber evidence="3">1.1.1.31</ecNumber>
    </recommendedName>
</protein>
<reference evidence="10" key="1">
    <citation type="submission" date="2023-08" db="EMBL/GenBank/DDBJ databases">
        <title>A de novo genome assembly of Solanum verrucosum Schlechtendal, a Mexican diploid species geographically isolated from the other diploid A-genome species in potato relatives.</title>
        <authorList>
            <person name="Hosaka K."/>
        </authorList>
    </citation>
    <scope>NUCLEOTIDE SEQUENCE</scope>
    <source>
        <tissue evidence="10">Young leaves</tissue>
    </source>
</reference>
<keyword evidence="8" id="KW-0732">Signal</keyword>
<feature type="chain" id="PRO_5042061429" description="3-hydroxyisobutyrate dehydrogenase" evidence="8">
    <location>
        <begin position="20"/>
        <end position="287"/>
    </location>
</feature>
<keyword evidence="11" id="KW-1185">Reference proteome</keyword>
<dbReference type="InterPro" id="IPR036291">
    <property type="entry name" value="NAD(P)-bd_dom_sf"/>
</dbReference>
<dbReference type="Proteomes" id="UP001234989">
    <property type="component" value="Chromosome 2"/>
</dbReference>
<dbReference type="SUPFAM" id="SSF51735">
    <property type="entry name" value="NAD(P)-binding Rossmann-fold domains"/>
    <property type="match status" value="1"/>
</dbReference>
<evidence type="ECO:0000313" key="11">
    <source>
        <dbReference type="Proteomes" id="UP001234989"/>
    </source>
</evidence>
<feature type="signal peptide" evidence="8">
    <location>
        <begin position="1"/>
        <end position="19"/>
    </location>
</feature>
<evidence type="ECO:0000313" key="10">
    <source>
        <dbReference type="EMBL" id="WMV14172.1"/>
    </source>
</evidence>
<comment type="pathway">
    <text evidence="1">Amino-acid degradation; L-valine degradation.</text>
</comment>
<dbReference type="GO" id="GO:0050661">
    <property type="term" value="F:NADP binding"/>
    <property type="evidence" value="ECO:0007669"/>
    <property type="project" value="InterPro"/>
</dbReference>
<dbReference type="GO" id="GO:0006574">
    <property type="term" value="P:L-valine catabolic process"/>
    <property type="evidence" value="ECO:0007669"/>
    <property type="project" value="TreeGrafter"/>
</dbReference>
<accession>A0AAF0Q008</accession>
<keyword evidence="4" id="KW-0101">Branched-chain amino acid catabolism</keyword>
<evidence type="ECO:0000256" key="4">
    <source>
        <dbReference type="ARBA" id="ARBA00022456"/>
    </source>
</evidence>
<evidence type="ECO:0000256" key="5">
    <source>
        <dbReference type="ARBA" id="ARBA00023002"/>
    </source>
</evidence>
<feature type="domain" description="6-phosphogluconate dehydrogenase NADP-binding" evidence="9">
    <location>
        <begin position="36"/>
        <end position="147"/>
    </location>
</feature>